<sequence length="313" mass="35703">MESLYAKLYDKYDKLKKKKFSELDDINKDQELKFVNYVSAAEELIEYLRSDNVKLCEQVNNLKAEVDSIRSTNNEQCMEYQSLFMQEKQTSAQTTSGKLSSVSAKRMTRKQRRESEAKREGMVMVGDSGRYDTIAVESAKNSSKETVTRKRRRESEAKRQGMVKAGDNGRDDAIAVESAKDSSKETVSTGAAYDQQPDCCKRTIERSGGAKDDCPGNCMFQDLFEYLVDMKLSACHQTEGTSILVLHQSSGYSFNLTWVKNEADEESELLYRVSSLGTFERVAPDWMRNAIMFSVSMCPMFFEKITRFIKLDH</sequence>
<feature type="region of interest" description="Disordered" evidence="1">
    <location>
        <begin position="89"/>
        <end position="120"/>
    </location>
</feature>
<keyword evidence="4" id="KW-1185">Reference proteome</keyword>
<dbReference type="PANTHER" id="PTHR35489">
    <property type="entry name" value="TITAN9"/>
    <property type="match status" value="1"/>
</dbReference>
<gene>
    <name evidence="3" type="ORF">Dsin_019253</name>
</gene>
<protein>
    <recommendedName>
        <fullName evidence="2">DUF7806 domain-containing protein</fullName>
    </recommendedName>
</protein>
<dbReference type="PANTHER" id="PTHR35489:SF2">
    <property type="entry name" value="TITAN9"/>
    <property type="match status" value="1"/>
</dbReference>
<dbReference type="EMBL" id="JANJYJ010000006">
    <property type="protein sequence ID" value="KAK3205207.1"/>
    <property type="molecule type" value="Genomic_DNA"/>
</dbReference>
<dbReference type="GO" id="GO:0003006">
    <property type="term" value="P:developmental process involved in reproduction"/>
    <property type="evidence" value="ECO:0007669"/>
    <property type="project" value="TreeGrafter"/>
</dbReference>
<reference evidence="3" key="1">
    <citation type="journal article" date="2023" name="Plant J.">
        <title>Genome sequences and population genomics provide insights into the demographic history, inbreeding, and mutation load of two 'living fossil' tree species of Dipteronia.</title>
        <authorList>
            <person name="Feng Y."/>
            <person name="Comes H.P."/>
            <person name="Chen J."/>
            <person name="Zhu S."/>
            <person name="Lu R."/>
            <person name="Zhang X."/>
            <person name="Li P."/>
            <person name="Qiu J."/>
            <person name="Olsen K.M."/>
            <person name="Qiu Y."/>
        </authorList>
    </citation>
    <scope>NUCLEOTIDE SEQUENCE</scope>
    <source>
        <strain evidence="3">NBL</strain>
    </source>
</reference>
<dbReference type="Proteomes" id="UP001281410">
    <property type="component" value="Unassembled WGS sequence"/>
</dbReference>
<dbReference type="Pfam" id="PF25091">
    <property type="entry name" value="DUF7806"/>
    <property type="match status" value="1"/>
</dbReference>
<feature type="domain" description="DUF7806" evidence="2">
    <location>
        <begin position="217"/>
        <end position="310"/>
    </location>
</feature>
<evidence type="ECO:0000313" key="4">
    <source>
        <dbReference type="Proteomes" id="UP001281410"/>
    </source>
</evidence>
<feature type="compositionally biased region" description="Basic and acidic residues" evidence="1">
    <location>
        <begin position="142"/>
        <end position="159"/>
    </location>
</feature>
<feature type="region of interest" description="Disordered" evidence="1">
    <location>
        <begin position="137"/>
        <end position="168"/>
    </location>
</feature>
<evidence type="ECO:0000313" key="3">
    <source>
        <dbReference type="EMBL" id="KAK3205207.1"/>
    </source>
</evidence>
<evidence type="ECO:0000256" key="1">
    <source>
        <dbReference type="SAM" id="MobiDB-lite"/>
    </source>
</evidence>
<proteinExistence type="predicted"/>
<feature type="compositionally biased region" description="Polar residues" evidence="1">
    <location>
        <begin position="89"/>
        <end position="103"/>
    </location>
</feature>
<evidence type="ECO:0000259" key="2">
    <source>
        <dbReference type="Pfam" id="PF25091"/>
    </source>
</evidence>
<comment type="caution">
    <text evidence="3">The sequence shown here is derived from an EMBL/GenBank/DDBJ whole genome shotgun (WGS) entry which is preliminary data.</text>
</comment>
<dbReference type="InterPro" id="IPR056708">
    <property type="entry name" value="DUF7806"/>
</dbReference>
<dbReference type="AlphaFoldDB" id="A0AAE0A7E0"/>
<organism evidence="3 4">
    <name type="scientific">Dipteronia sinensis</name>
    <dbReference type="NCBI Taxonomy" id="43782"/>
    <lineage>
        <taxon>Eukaryota</taxon>
        <taxon>Viridiplantae</taxon>
        <taxon>Streptophyta</taxon>
        <taxon>Embryophyta</taxon>
        <taxon>Tracheophyta</taxon>
        <taxon>Spermatophyta</taxon>
        <taxon>Magnoliopsida</taxon>
        <taxon>eudicotyledons</taxon>
        <taxon>Gunneridae</taxon>
        <taxon>Pentapetalae</taxon>
        <taxon>rosids</taxon>
        <taxon>malvids</taxon>
        <taxon>Sapindales</taxon>
        <taxon>Sapindaceae</taxon>
        <taxon>Hippocastanoideae</taxon>
        <taxon>Acereae</taxon>
        <taxon>Dipteronia</taxon>
    </lineage>
</organism>
<name>A0AAE0A7E0_9ROSI</name>
<accession>A0AAE0A7E0</accession>